<name>A0A4Y7L0T3_PAPSO</name>
<gene>
    <name evidence="2" type="ORF">C5167_003352</name>
</gene>
<keyword evidence="3" id="KW-1185">Reference proteome</keyword>
<feature type="compositionally biased region" description="Polar residues" evidence="1">
    <location>
        <begin position="318"/>
        <end position="334"/>
    </location>
</feature>
<proteinExistence type="predicted"/>
<dbReference type="Proteomes" id="UP000316621">
    <property type="component" value="Chromosome 9"/>
</dbReference>
<evidence type="ECO:0000313" key="2">
    <source>
        <dbReference type="EMBL" id="RZC79153.1"/>
    </source>
</evidence>
<organism evidence="2 3">
    <name type="scientific">Papaver somniferum</name>
    <name type="common">Opium poppy</name>
    <dbReference type="NCBI Taxonomy" id="3469"/>
    <lineage>
        <taxon>Eukaryota</taxon>
        <taxon>Viridiplantae</taxon>
        <taxon>Streptophyta</taxon>
        <taxon>Embryophyta</taxon>
        <taxon>Tracheophyta</taxon>
        <taxon>Spermatophyta</taxon>
        <taxon>Magnoliopsida</taxon>
        <taxon>Ranunculales</taxon>
        <taxon>Papaveraceae</taxon>
        <taxon>Papaveroideae</taxon>
        <taxon>Papaver</taxon>
    </lineage>
</organism>
<sequence>MNDWAPRVTETMSKKELPSVVKSYDPPTQFWERFPVSRSDIHDLVIRHDGAVGVSVRLPPAQVRHPRTALYENKHIKKASNELMWKGALFLGPSFVFLDDVLDSESSTRDDDEWDFIAMVTPDRVARQLGYDQGLAYIQTPMFPVGEALMKECYRRFVFKPEEPRYCQDLPFRLAVLSLKVPPRFTQAWCTHWYDELTRMIEFVCDVADPMGVVSPHVIIARGRIRLEPDVAATHEIKPGSRGKNVMDSAQKGKERAVKKVVRNTQSTKRPQLVIRNRGRRQHHQIVKNVSLIFIGMLSTSAALKIYKYASHHVQTSRAVSPQQSFSGVSSQDKQMARSKHPVEQTSSKKRRHPWNHGGSGSRYSDVALPIVVGSPNSLVGQATWFDFKGNEAHVASTYARIQFPGLSPELKDYYKEIVEEYGHVASTEVLPDRNNPISSVSNLVPVAKDMSEVGEGCPSEATLELWRGSFVLPRMLKFNIGWIEEKLKERRGEEGNAAVSSAW</sequence>
<evidence type="ECO:0000313" key="3">
    <source>
        <dbReference type="Proteomes" id="UP000316621"/>
    </source>
</evidence>
<reference evidence="2 3" key="1">
    <citation type="journal article" date="2018" name="Science">
        <title>The opium poppy genome and morphinan production.</title>
        <authorList>
            <person name="Guo L."/>
            <person name="Winzer T."/>
            <person name="Yang X."/>
            <person name="Li Y."/>
            <person name="Ning Z."/>
            <person name="He Z."/>
            <person name="Teodor R."/>
            <person name="Lu Y."/>
            <person name="Bowser T.A."/>
            <person name="Graham I.A."/>
            <person name="Ye K."/>
        </authorList>
    </citation>
    <scope>NUCLEOTIDE SEQUENCE [LARGE SCALE GENOMIC DNA]</scope>
    <source>
        <strain evidence="3">cv. HN1</strain>
        <tissue evidence="2">Leaves</tissue>
    </source>
</reference>
<dbReference type="Gramene" id="RZC79153">
    <property type="protein sequence ID" value="RZC79153"/>
    <property type="gene ID" value="C5167_003352"/>
</dbReference>
<evidence type="ECO:0000256" key="1">
    <source>
        <dbReference type="SAM" id="MobiDB-lite"/>
    </source>
</evidence>
<dbReference type="EMBL" id="CM010723">
    <property type="protein sequence ID" value="RZC79153.1"/>
    <property type="molecule type" value="Genomic_DNA"/>
</dbReference>
<feature type="region of interest" description="Disordered" evidence="1">
    <location>
        <begin position="318"/>
        <end position="361"/>
    </location>
</feature>
<dbReference type="AlphaFoldDB" id="A0A4Y7L0T3"/>
<protein>
    <submittedName>
        <fullName evidence="2">Uncharacterized protein</fullName>
    </submittedName>
</protein>
<accession>A0A4Y7L0T3</accession>